<accession>A0A0G0BJH6</accession>
<comment type="caution">
    <text evidence="3">The sequence shown here is derived from an EMBL/GenBank/DDBJ whole genome shotgun (WGS) entry which is preliminary data.</text>
</comment>
<dbReference type="InterPro" id="IPR006034">
    <property type="entry name" value="Asparaginase/glutaminase-like"/>
</dbReference>
<dbReference type="InterPro" id="IPR037152">
    <property type="entry name" value="L-asparaginase_N_sf"/>
</dbReference>
<dbReference type="PANTHER" id="PTHR11707">
    <property type="entry name" value="L-ASPARAGINASE"/>
    <property type="match status" value="1"/>
</dbReference>
<dbReference type="PROSITE" id="PS51732">
    <property type="entry name" value="ASN_GLN_ASE_3"/>
    <property type="match status" value="1"/>
</dbReference>
<dbReference type="Pfam" id="PF00710">
    <property type="entry name" value="Asparaginase"/>
    <property type="match status" value="2"/>
</dbReference>
<dbReference type="InterPro" id="IPR027474">
    <property type="entry name" value="L-asparaginase_N"/>
</dbReference>
<gene>
    <name evidence="3" type="ORF">UR67_C0004G0021</name>
</gene>
<dbReference type="AlphaFoldDB" id="A0A0G0BJH6"/>
<dbReference type="InterPro" id="IPR027473">
    <property type="entry name" value="L-asparaginase_C"/>
</dbReference>
<dbReference type="PIRSF" id="PIRSF001220">
    <property type="entry name" value="L-ASNase_gatD"/>
    <property type="match status" value="1"/>
</dbReference>
<dbReference type="GO" id="GO:0004067">
    <property type="term" value="F:asparaginase activity"/>
    <property type="evidence" value="ECO:0007669"/>
    <property type="project" value="UniProtKB-UniRule"/>
</dbReference>
<dbReference type="EMBL" id="LBQB01000004">
    <property type="protein sequence ID" value="KKP69624.1"/>
    <property type="molecule type" value="Genomic_DNA"/>
</dbReference>
<dbReference type="Gene3D" id="3.40.50.1170">
    <property type="entry name" value="L-asparaginase, N-terminal domain"/>
    <property type="match status" value="1"/>
</dbReference>
<dbReference type="PANTHER" id="PTHR11707:SF28">
    <property type="entry name" value="60 KDA LYSOPHOSPHOLIPASE"/>
    <property type="match status" value="1"/>
</dbReference>
<dbReference type="SMART" id="SM00870">
    <property type="entry name" value="Asparaginase"/>
    <property type="match status" value="1"/>
</dbReference>
<dbReference type="Proteomes" id="UP000034581">
    <property type="component" value="Unassembled WGS sequence"/>
</dbReference>
<dbReference type="SUPFAM" id="SSF53774">
    <property type="entry name" value="Glutaminase/Asparaginase"/>
    <property type="match status" value="1"/>
</dbReference>
<name>A0A0G0BJH6_UNCC3</name>
<dbReference type="InterPro" id="IPR040919">
    <property type="entry name" value="Asparaginase_C"/>
</dbReference>
<dbReference type="STRING" id="1618350.UR67_C0004G0021"/>
<dbReference type="InterPro" id="IPR036152">
    <property type="entry name" value="Asp/glu_Ase-like_sf"/>
</dbReference>
<dbReference type="PIRSF" id="PIRSF500176">
    <property type="entry name" value="L_ASNase"/>
    <property type="match status" value="1"/>
</dbReference>
<dbReference type="PRINTS" id="PR00139">
    <property type="entry name" value="ASNGLNASE"/>
</dbReference>
<evidence type="ECO:0000313" key="3">
    <source>
        <dbReference type="EMBL" id="KKP69624.1"/>
    </source>
</evidence>
<feature type="domain" description="L-asparaginase N-terminal" evidence="1">
    <location>
        <begin position="145"/>
        <end position="201"/>
    </location>
</feature>
<protein>
    <recommendedName>
        <fullName evidence="5">Asparaginase</fullName>
    </recommendedName>
</protein>
<evidence type="ECO:0008006" key="5">
    <source>
        <dbReference type="Google" id="ProtNLM"/>
    </source>
</evidence>
<feature type="domain" description="Asparaginase/glutaminase C-terminal" evidence="2">
    <location>
        <begin position="229"/>
        <end position="341"/>
    </location>
</feature>
<proteinExistence type="predicted"/>
<evidence type="ECO:0000259" key="1">
    <source>
        <dbReference type="Pfam" id="PF00710"/>
    </source>
</evidence>
<feature type="domain" description="L-asparaginase N-terminal" evidence="1">
    <location>
        <begin position="8"/>
        <end position="133"/>
    </location>
</feature>
<dbReference type="Gene3D" id="3.40.50.40">
    <property type="match status" value="1"/>
</dbReference>
<dbReference type="Pfam" id="PF17763">
    <property type="entry name" value="Asparaginase_C"/>
    <property type="match status" value="1"/>
</dbReference>
<organism evidence="3 4">
    <name type="scientific">candidate division CPR3 bacterium GW2011_GWF2_35_18</name>
    <dbReference type="NCBI Taxonomy" id="1618350"/>
    <lineage>
        <taxon>Bacteria</taxon>
        <taxon>Bacteria division CPR3</taxon>
    </lineage>
</organism>
<evidence type="ECO:0000313" key="4">
    <source>
        <dbReference type="Proteomes" id="UP000034581"/>
    </source>
</evidence>
<sequence>MSMNKRPKIGLILTGGGIAARRDPKTLKMLSSCDFNEWMLEIPEINLIAEIHPINLFNVSGYEISSKHWLQIAESIYENYKDCDGFVITHGLDTIVYTASAVSFLLRNLGKPVIFTGSRFPPNEKEANVIFNTHKDIYKNTMGSIEARSNLINAVQAATMDLSEVCILFGKKLLRANRTSVVDLFGSDIFGSGEFEALGEVQFGLDLSPHRFKRDLDKKLRVMKNIEKKVGYLKLYPQIDPKLFEVLVENHYRGLLIVPYFMGEFPPHIVDVLKKATDKGMIIVAARASFSGSIDFSIYYGGKVGGDLGIISAIDMTSTAALTKLMVVLGEEKNRQKIEKMIQTDWCGEITTK</sequence>
<reference evidence="3 4" key="1">
    <citation type="journal article" date="2015" name="Nature">
        <title>rRNA introns, odd ribosomes, and small enigmatic genomes across a large radiation of phyla.</title>
        <authorList>
            <person name="Brown C.T."/>
            <person name="Hug L.A."/>
            <person name="Thomas B.C."/>
            <person name="Sharon I."/>
            <person name="Castelle C.J."/>
            <person name="Singh A."/>
            <person name="Wilkins M.J."/>
            <person name="Williams K.H."/>
            <person name="Banfield J.F."/>
        </authorList>
    </citation>
    <scope>NUCLEOTIDE SEQUENCE [LARGE SCALE GENOMIC DNA]</scope>
</reference>
<evidence type="ECO:0000259" key="2">
    <source>
        <dbReference type="Pfam" id="PF17763"/>
    </source>
</evidence>